<accession>A0A8J3LPA7</accession>
<comment type="caution">
    <text evidence="2">The sequence shown here is derived from an EMBL/GenBank/DDBJ whole genome shotgun (WGS) entry which is preliminary data.</text>
</comment>
<keyword evidence="3" id="KW-1185">Reference proteome</keyword>
<sequence>MRMSPAARAYRALPTSRQRYDNGRPATVQLDEDAIAYWHPFGPDAVRVEITRQLVDRYGRRATTPGEYRLLTRWVRYEVADEMASRYPPGTPVEALSLATLIRPTRAA</sequence>
<evidence type="ECO:0000313" key="3">
    <source>
        <dbReference type="Proteomes" id="UP000653674"/>
    </source>
</evidence>
<dbReference type="Proteomes" id="UP000653674">
    <property type="component" value="Unassembled WGS sequence"/>
</dbReference>
<proteinExistence type="predicted"/>
<feature type="region of interest" description="Disordered" evidence="1">
    <location>
        <begin position="1"/>
        <end position="24"/>
    </location>
</feature>
<organism evidence="2 3">
    <name type="scientific">Planosporangium flavigriseum</name>
    <dbReference type="NCBI Taxonomy" id="373681"/>
    <lineage>
        <taxon>Bacteria</taxon>
        <taxon>Bacillati</taxon>
        <taxon>Actinomycetota</taxon>
        <taxon>Actinomycetes</taxon>
        <taxon>Micromonosporales</taxon>
        <taxon>Micromonosporaceae</taxon>
        <taxon>Planosporangium</taxon>
    </lineage>
</organism>
<evidence type="ECO:0000313" key="2">
    <source>
        <dbReference type="EMBL" id="GIG76362.1"/>
    </source>
</evidence>
<dbReference type="AlphaFoldDB" id="A0A8J3LPA7"/>
<dbReference type="EMBL" id="BONU01000052">
    <property type="protein sequence ID" value="GIG76362.1"/>
    <property type="molecule type" value="Genomic_DNA"/>
</dbReference>
<gene>
    <name evidence="2" type="ORF">Pfl04_47660</name>
</gene>
<dbReference type="RefSeq" id="WP_168078608.1">
    <property type="nucleotide sequence ID" value="NZ_BAAAQJ010000004.1"/>
</dbReference>
<name>A0A8J3LPA7_9ACTN</name>
<reference evidence="2" key="1">
    <citation type="submission" date="2021-01" db="EMBL/GenBank/DDBJ databases">
        <title>Whole genome shotgun sequence of Planosporangium flavigriseum NBRC 105377.</title>
        <authorList>
            <person name="Komaki H."/>
            <person name="Tamura T."/>
        </authorList>
    </citation>
    <scope>NUCLEOTIDE SEQUENCE</scope>
    <source>
        <strain evidence="2">NBRC 105377</strain>
    </source>
</reference>
<protein>
    <submittedName>
        <fullName evidence="2">Uncharacterized protein</fullName>
    </submittedName>
</protein>
<evidence type="ECO:0000256" key="1">
    <source>
        <dbReference type="SAM" id="MobiDB-lite"/>
    </source>
</evidence>